<dbReference type="RefSeq" id="WP_183457139.1">
    <property type="nucleotide sequence ID" value="NZ_JACHWZ010000003.1"/>
</dbReference>
<comment type="caution">
    <text evidence="2">The sequence shown here is derived from an EMBL/GenBank/DDBJ whole genome shotgun (WGS) entry which is preliminary data.</text>
</comment>
<reference evidence="2 3" key="1">
    <citation type="submission" date="2020-08" db="EMBL/GenBank/DDBJ databases">
        <title>Genomic Encyclopedia of Type Strains, Phase III (KMG-III): the genomes of soil and plant-associated and newly described type strains.</title>
        <authorList>
            <person name="Whitman W."/>
        </authorList>
    </citation>
    <scope>NUCLEOTIDE SEQUENCE [LARGE SCALE GENOMIC DNA]</scope>
    <source>
        <strain evidence="2 3">CECT 8799</strain>
    </source>
</reference>
<dbReference type="InterPro" id="IPR037107">
    <property type="entry name" value="Put_OMP_sf"/>
</dbReference>
<dbReference type="EMBL" id="JACHWZ010000003">
    <property type="protein sequence ID" value="MBB3060090.1"/>
    <property type="molecule type" value="Genomic_DNA"/>
</dbReference>
<dbReference type="Gene3D" id="2.40.128.140">
    <property type="entry name" value="Outer membrane protein"/>
    <property type="match status" value="1"/>
</dbReference>
<gene>
    <name evidence="2" type="ORF">FHS09_000903</name>
</gene>
<organism evidence="2 3">
    <name type="scientific">Microbulbifer rhizosphaerae</name>
    <dbReference type="NCBI Taxonomy" id="1562603"/>
    <lineage>
        <taxon>Bacteria</taxon>
        <taxon>Pseudomonadati</taxon>
        <taxon>Pseudomonadota</taxon>
        <taxon>Gammaproteobacteria</taxon>
        <taxon>Cellvibrionales</taxon>
        <taxon>Microbulbiferaceae</taxon>
        <taxon>Microbulbifer</taxon>
    </lineage>
</organism>
<evidence type="ECO:0000256" key="1">
    <source>
        <dbReference type="SAM" id="SignalP"/>
    </source>
</evidence>
<protein>
    <recommendedName>
        <fullName evidence="4">Lipid A deacylase LpxR family protein</fullName>
    </recommendedName>
</protein>
<feature type="signal peptide" evidence="1">
    <location>
        <begin position="1"/>
        <end position="31"/>
    </location>
</feature>
<accession>A0A7W4W9C6</accession>
<keyword evidence="1" id="KW-0732">Signal</keyword>
<dbReference type="Pfam" id="PF09982">
    <property type="entry name" value="LpxR"/>
    <property type="match status" value="1"/>
</dbReference>
<feature type="chain" id="PRO_5031294994" description="Lipid A deacylase LpxR family protein" evidence="1">
    <location>
        <begin position="32"/>
        <end position="368"/>
    </location>
</feature>
<evidence type="ECO:0008006" key="4">
    <source>
        <dbReference type="Google" id="ProtNLM"/>
    </source>
</evidence>
<evidence type="ECO:0000313" key="2">
    <source>
        <dbReference type="EMBL" id="MBB3060090.1"/>
    </source>
</evidence>
<keyword evidence="3" id="KW-1185">Reference proteome</keyword>
<dbReference type="AlphaFoldDB" id="A0A7W4W9C6"/>
<evidence type="ECO:0000313" key="3">
    <source>
        <dbReference type="Proteomes" id="UP000535937"/>
    </source>
</evidence>
<dbReference type="InterPro" id="IPR018707">
    <property type="entry name" value="LpxR"/>
</dbReference>
<proteinExistence type="predicted"/>
<dbReference type="Proteomes" id="UP000535937">
    <property type="component" value="Unassembled WGS sequence"/>
</dbReference>
<name>A0A7W4W9C6_9GAMM</name>
<sequence>MQSLRTLSILNKWSLAAAVPLLWAAQSPAWAEPEGLPLGEDGLEKPFSGWSFYFDNDLLIPGASRDQDYTAGVGVTFSGRKAAEGWWSLDPLLGAADSLLPLETDDFYRLHAMQFGVLMFSPTDIASSEAIYDDRPFANLAYLSNSRLYVRDADEPVYQTAFTLGVMGSQLGATLQDRVHRVVGSDLPNGWDHQVSDGGELTFQYTAGRQALLASNFQSERTEYEIKYTSSASIGYISETSLSLTGRWGLINTPWWSFTPENGDYSSRPAPVIGESVRRGVGELYLWGGVKVRARAYNAFLQGQFRESDVTFSSGELNHLLGEAWLGVTAQLQRYRLSYVLRYQNREIKSGAGARSPLWAGIIISYDL</sequence>